<dbReference type="InterPro" id="IPR014036">
    <property type="entry name" value="DeoR-like_C"/>
</dbReference>
<keyword evidence="6" id="KW-1185">Reference proteome</keyword>
<keyword evidence="3" id="KW-0804">Transcription</keyword>
<dbReference type="PANTHER" id="PTHR30363:SF44">
    <property type="entry name" value="AGA OPERON TRANSCRIPTIONAL REPRESSOR-RELATED"/>
    <property type="match status" value="1"/>
</dbReference>
<dbReference type="Pfam" id="PF00455">
    <property type="entry name" value="DeoRC"/>
    <property type="match status" value="1"/>
</dbReference>
<proteinExistence type="predicted"/>
<dbReference type="EMBL" id="JAGIOB010000001">
    <property type="protein sequence ID" value="MBP2416737.1"/>
    <property type="molecule type" value="Genomic_DNA"/>
</dbReference>
<evidence type="ECO:0000256" key="3">
    <source>
        <dbReference type="ARBA" id="ARBA00023163"/>
    </source>
</evidence>
<evidence type="ECO:0000313" key="6">
    <source>
        <dbReference type="Proteomes" id="UP000758168"/>
    </source>
</evidence>
<name>A0ABS4Z6R5_9ACTN</name>
<dbReference type="InterPro" id="IPR037171">
    <property type="entry name" value="NagB/RpiA_transferase-like"/>
</dbReference>
<dbReference type="SMART" id="SM00420">
    <property type="entry name" value="HTH_DEOR"/>
    <property type="match status" value="1"/>
</dbReference>
<dbReference type="RefSeq" id="WP_210054667.1">
    <property type="nucleotide sequence ID" value="NZ_BAAAMH010000025.1"/>
</dbReference>
<reference evidence="5 6" key="1">
    <citation type="submission" date="2021-03" db="EMBL/GenBank/DDBJ databases">
        <title>Sequencing the genomes of 1000 actinobacteria strains.</title>
        <authorList>
            <person name="Klenk H.-P."/>
        </authorList>
    </citation>
    <scope>NUCLEOTIDE SEQUENCE [LARGE SCALE GENOMIC DNA]</scope>
    <source>
        <strain evidence="5 6">DSM 12936</strain>
    </source>
</reference>
<dbReference type="PROSITE" id="PS51000">
    <property type="entry name" value="HTH_DEOR_2"/>
    <property type="match status" value="1"/>
</dbReference>
<evidence type="ECO:0000259" key="4">
    <source>
        <dbReference type="PROSITE" id="PS51000"/>
    </source>
</evidence>
<dbReference type="PRINTS" id="PR00037">
    <property type="entry name" value="HTHLACR"/>
</dbReference>
<dbReference type="Gene3D" id="1.10.10.10">
    <property type="entry name" value="Winged helix-like DNA-binding domain superfamily/Winged helix DNA-binding domain"/>
    <property type="match status" value="1"/>
</dbReference>
<evidence type="ECO:0000313" key="5">
    <source>
        <dbReference type="EMBL" id="MBP2416737.1"/>
    </source>
</evidence>
<accession>A0ABS4Z6R5</accession>
<dbReference type="Pfam" id="PF08220">
    <property type="entry name" value="HTH_DeoR"/>
    <property type="match status" value="1"/>
</dbReference>
<organism evidence="5 6">
    <name type="scientific">Microlunatus capsulatus</name>
    <dbReference type="NCBI Taxonomy" id="99117"/>
    <lineage>
        <taxon>Bacteria</taxon>
        <taxon>Bacillati</taxon>
        <taxon>Actinomycetota</taxon>
        <taxon>Actinomycetes</taxon>
        <taxon>Propionibacteriales</taxon>
        <taxon>Propionibacteriaceae</taxon>
        <taxon>Microlunatus</taxon>
    </lineage>
</organism>
<keyword evidence="1" id="KW-0805">Transcription regulation</keyword>
<dbReference type="InterPro" id="IPR036390">
    <property type="entry name" value="WH_DNA-bd_sf"/>
</dbReference>
<dbReference type="SMART" id="SM01134">
    <property type="entry name" value="DeoRC"/>
    <property type="match status" value="1"/>
</dbReference>
<dbReference type="InterPro" id="IPR001034">
    <property type="entry name" value="DeoR_HTH"/>
</dbReference>
<dbReference type="InterPro" id="IPR036388">
    <property type="entry name" value="WH-like_DNA-bd_sf"/>
</dbReference>
<dbReference type="InterPro" id="IPR050313">
    <property type="entry name" value="Carb_Metab_HTH_regulators"/>
</dbReference>
<dbReference type="SUPFAM" id="SSF100950">
    <property type="entry name" value="NagB/RpiA/CoA transferase-like"/>
    <property type="match status" value="1"/>
</dbReference>
<dbReference type="PROSITE" id="PS00894">
    <property type="entry name" value="HTH_DEOR_1"/>
    <property type="match status" value="1"/>
</dbReference>
<dbReference type="PANTHER" id="PTHR30363">
    <property type="entry name" value="HTH-TYPE TRANSCRIPTIONAL REGULATOR SRLR-RELATED"/>
    <property type="match status" value="1"/>
</dbReference>
<feature type="domain" description="HTH deoR-type" evidence="4">
    <location>
        <begin position="14"/>
        <end position="69"/>
    </location>
</feature>
<dbReference type="InterPro" id="IPR018356">
    <property type="entry name" value="Tscrpt_reg_HTH_DeoR_CS"/>
</dbReference>
<protein>
    <submittedName>
        <fullName evidence="5">DeoR/GlpR family transcriptional regulator of sugar metabolism</fullName>
    </submittedName>
</protein>
<sequence>MTAAEAGSPRERKTETRKRLITEVVLDSGSATAQDLATRFGVSIVTIHRDLDELERRGVVRKFHGGVTAQPSGIFESQMSYRLATMTSEKTAIAETALEHVHPGMSILLDDSTTTLKMVEGLPDRAPLHVATTFVAGLRQLSELTHDHNLTVIGIGIGGRYDVAHDSFVGVQTNEQVRGIHVDAVFMSTSAVSATDMFHQEEQIVALKREMLNSATKKYLLVDHTKLGRLALLKIASLTELDLIITDAGADPAILAAWAGAGIDYAVAQ</sequence>
<keyword evidence="2" id="KW-0238">DNA-binding</keyword>
<dbReference type="Proteomes" id="UP000758168">
    <property type="component" value="Unassembled WGS sequence"/>
</dbReference>
<comment type="caution">
    <text evidence="5">The sequence shown here is derived from an EMBL/GenBank/DDBJ whole genome shotgun (WGS) entry which is preliminary data.</text>
</comment>
<evidence type="ECO:0000256" key="1">
    <source>
        <dbReference type="ARBA" id="ARBA00023015"/>
    </source>
</evidence>
<dbReference type="Gene3D" id="3.40.50.1360">
    <property type="match status" value="1"/>
</dbReference>
<gene>
    <name evidence="5" type="ORF">JOF54_001659</name>
</gene>
<dbReference type="SUPFAM" id="SSF46785">
    <property type="entry name" value="Winged helix' DNA-binding domain"/>
    <property type="match status" value="1"/>
</dbReference>
<evidence type="ECO:0000256" key="2">
    <source>
        <dbReference type="ARBA" id="ARBA00023125"/>
    </source>
</evidence>